<dbReference type="InParanoid" id="A0A1X7TBW8"/>
<protein>
    <recommendedName>
        <fullName evidence="5">Propionyl-CoA carboxylase beta chain, mitochondrial</fullName>
        <ecNumber evidence="3">6.4.1.3</ecNumber>
    </recommendedName>
    <alternativeName>
        <fullName evidence="6">Propanoyl-CoA:carbon dioxide ligase subunit beta</fullName>
    </alternativeName>
</protein>
<dbReference type="InterPro" id="IPR011762">
    <property type="entry name" value="COA_CT_N"/>
</dbReference>
<dbReference type="PANTHER" id="PTHR43842">
    <property type="entry name" value="PROPIONYL-COA CARBOXYLASE BETA CHAIN"/>
    <property type="match status" value="1"/>
</dbReference>
<evidence type="ECO:0000259" key="10">
    <source>
        <dbReference type="PROSITE" id="PS50207"/>
    </source>
</evidence>
<dbReference type="Gene3D" id="3.90.226.10">
    <property type="entry name" value="2-enoyl-CoA Hydratase, Chain A, domain 1"/>
    <property type="match status" value="2"/>
</dbReference>
<comment type="similarity">
    <text evidence="2 9">Belongs to the peptidase C14A family.</text>
</comment>
<proteinExistence type="inferred from homology"/>
<dbReference type="PROSITE" id="PS50208">
    <property type="entry name" value="CASPASE_P20"/>
    <property type="match status" value="1"/>
</dbReference>
<dbReference type="PROSITE" id="PS50980">
    <property type="entry name" value="COA_CT_NTER"/>
    <property type="match status" value="1"/>
</dbReference>
<dbReference type="GO" id="GO:0006508">
    <property type="term" value="P:proteolysis"/>
    <property type="evidence" value="ECO:0007669"/>
    <property type="project" value="InterPro"/>
</dbReference>
<dbReference type="GO" id="GO:0004197">
    <property type="term" value="F:cysteine-type endopeptidase activity"/>
    <property type="evidence" value="ECO:0007669"/>
    <property type="project" value="InterPro"/>
</dbReference>
<evidence type="ECO:0000256" key="6">
    <source>
        <dbReference type="ARBA" id="ARBA00042797"/>
    </source>
</evidence>
<evidence type="ECO:0000256" key="9">
    <source>
        <dbReference type="RuleBase" id="RU003971"/>
    </source>
</evidence>
<accession>A0A1X7TBW8</accession>
<dbReference type="InterPro" id="IPR051047">
    <property type="entry name" value="AccD/PCCB"/>
</dbReference>
<dbReference type="InterPro" id="IPR029030">
    <property type="entry name" value="Caspase-like_dom_sf"/>
</dbReference>
<feature type="domain" description="CoA carboxyltransferase N-terminal" evidence="12">
    <location>
        <begin position="1"/>
        <end position="66"/>
    </location>
</feature>
<comment type="subunit">
    <text evidence="4">The holoenzyme is a dodecamer composed of 6 PCCA/alpha subunits and 6 PCCB/beta subunits.</text>
</comment>
<feature type="domain" description="Caspase family p10" evidence="10">
    <location>
        <begin position="479"/>
        <end position="570"/>
    </location>
</feature>
<dbReference type="STRING" id="400682.A0A1X7TBW8"/>
<organism evidence="13">
    <name type="scientific">Amphimedon queenslandica</name>
    <name type="common">Sponge</name>
    <dbReference type="NCBI Taxonomy" id="400682"/>
    <lineage>
        <taxon>Eukaryota</taxon>
        <taxon>Metazoa</taxon>
        <taxon>Porifera</taxon>
        <taxon>Demospongiae</taxon>
        <taxon>Heteroscleromorpha</taxon>
        <taxon>Haplosclerida</taxon>
        <taxon>Niphatidae</taxon>
        <taxon>Amphimedon</taxon>
    </lineage>
</organism>
<dbReference type="InterPro" id="IPR011600">
    <property type="entry name" value="Pept_C14_caspase"/>
</dbReference>
<name>A0A1X7TBW8_AMPQE</name>
<dbReference type="SUPFAM" id="SSF52129">
    <property type="entry name" value="Caspase-like"/>
    <property type="match status" value="1"/>
</dbReference>
<dbReference type="AlphaFoldDB" id="A0A1X7TBW8"/>
<comment type="pathway">
    <text evidence="1">Metabolic intermediate metabolism; propanoyl-CoA degradation; succinyl-CoA from propanoyl-CoA: step 1/3.</text>
</comment>
<evidence type="ECO:0000259" key="11">
    <source>
        <dbReference type="PROSITE" id="PS50208"/>
    </source>
</evidence>
<evidence type="ECO:0000313" key="13">
    <source>
        <dbReference type="EnsemblMetazoa" id="Aqu2.1.12071_001"/>
    </source>
</evidence>
<dbReference type="SMART" id="SM00115">
    <property type="entry name" value="CASc"/>
    <property type="match status" value="1"/>
</dbReference>
<dbReference type="OrthoDB" id="439921at2759"/>
<feature type="domain" description="Caspase family p20" evidence="11">
    <location>
        <begin position="358"/>
        <end position="466"/>
    </location>
</feature>
<dbReference type="EC" id="6.4.1.3" evidence="3"/>
<evidence type="ECO:0000256" key="5">
    <source>
        <dbReference type="ARBA" id="ARBA00041138"/>
    </source>
</evidence>
<dbReference type="PROSITE" id="PS50207">
    <property type="entry name" value="CASPASE_P10"/>
    <property type="match status" value="1"/>
</dbReference>
<reference evidence="13" key="1">
    <citation type="submission" date="2017-05" db="UniProtKB">
        <authorList>
            <consortium name="EnsemblMetazoa"/>
        </authorList>
    </citation>
    <scope>IDENTIFICATION</scope>
</reference>
<evidence type="ECO:0000256" key="7">
    <source>
        <dbReference type="ARBA" id="ARBA00048208"/>
    </source>
</evidence>
<dbReference type="InterPro" id="IPR015917">
    <property type="entry name" value="Pept_C14A"/>
</dbReference>
<dbReference type="InterPro" id="IPR002138">
    <property type="entry name" value="Pept_C14_p10"/>
</dbReference>
<dbReference type="SUPFAM" id="SSF52096">
    <property type="entry name" value="ClpP/crotonase"/>
    <property type="match status" value="2"/>
</dbReference>
<comment type="catalytic activity">
    <reaction evidence="8">
        <text>propanoyl-CoA + hydrogencarbonate + ATP = (S)-methylmalonyl-CoA + ADP + phosphate + H(+)</text>
        <dbReference type="Rhea" id="RHEA:23720"/>
        <dbReference type="ChEBI" id="CHEBI:15378"/>
        <dbReference type="ChEBI" id="CHEBI:17544"/>
        <dbReference type="ChEBI" id="CHEBI:30616"/>
        <dbReference type="ChEBI" id="CHEBI:43474"/>
        <dbReference type="ChEBI" id="CHEBI:57327"/>
        <dbReference type="ChEBI" id="CHEBI:57392"/>
        <dbReference type="ChEBI" id="CHEBI:456216"/>
        <dbReference type="EC" id="6.4.1.3"/>
    </reaction>
    <physiologicalReaction direction="left-to-right" evidence="8">
        <dbReference type="Rhea" id="RHEA:23721"/>
    </physiologicalReaction>
</comment>
<evidence type="ECO:0000259" key="12">
    <source>
        <dbReference type="PROSITE" id="PS50980"/>
    </source>
</evidence>
<dbReference type="PRINTS" id="PR00376">
    <property type="entry name" value="IL1BCENZYME"/>
</dbReference>
<evidence type="ECO:0000256" key="4">
    <source>
        <dbReference type="ARBA" id="ARBA00038567"/>
    </source>
</evidence>
<dbReference type="InterPro" id="IPR034733">
    <property type="entry name" value="AcCoA_carboxyl_beta"/>
</dbReference>
<dbReference type="Pfam" id="PF01039">
    <property type="entry name" value="Carboxyl_trans"/>
    <property type="match status" value="2"/>
</dbReference>
<dbReference type="GO" id="GO:0004658">
    <property type="term" value="F:propionyl-CoA carboxylase activity"/>
    <property type="evidence" value="ECO:0007669"/>
    <property type="project" value="UniProtKB-EC"/>
</dbReference>
<evidence type="ECO:0000256" key="2">
    <source>
        <dbReference type="ARBA" id="ARBA00010134"/>
    </source>
</evidence>
<dbReference type="EnsemblMetazoa" id="Aqu2.1.12071_001">
    <property type="protein sequence ID" value="Aqu2.1.12071_001"/>
    <property type="gene ID" value="Aqu2.1.12071"/>
</dbReference>
<dbReference type="Pfam" id="PF00656">
    <property type="entry name" value="Peptidase_C14"/>
    <property type="match status" value="1"/>
</dbReference>
<dbReference type="GO" id="GO:0005739">
    <property type="term" value="C:mitochondrion"/>
    <property type="evidence" value="ECO:0007669"/>
    <property type="project" value="TreeGrafter"/>
</dbReference>
<dbReference type="InterPro" id="IPR029045">
    <property type="entry name" value="ClpP/crotonase-like_dom_sf"/>
</dbReference>
<comment type="catalytic activity">
    <reaction evidence="7">
        <text>butanoyl-CoA + hydrogencarbonate + ATP = (2S)-ethylmalonyl-CoA + ADP + phosphate + H(+)</text>
        <dbReference type="Rhea" id="RHEA:59520"/>
        <dbReference type="ChEBI" id="CHEBI:15378"/>
        <dbReference type="ChEBI" id="CHEBI:17544"/>
        <dbReference type="ChEBI" id="CHEBI:30616"/>
        <dbReference type="ChEBI" id="CHEBI:43474"/>
        <dbReference type="ChEBI" id="CHEBI:57371"/>
        <dbReference type="ChEBI" id="CHEBI:60909"/>
        <dbReference type="ChEBI" id="CHEBI:456216"/>
    </reaction>
    <physiologicalReaction direction="left-to-right" evidence="7">
        <dbReference type="Rhea" id="RHEA:59521"/>
    </physiologicalReaction>
</comment>
<evidence type="ECO:0000256" key="8">
    <source>
        <dbReference type="ARBA" id="ARBA00049495"/>
    </source>
</evidence>
<evidence type="ECO:0000256" key="1">
    <source>
        <dbReference type="ARBA" id="ARBA00005060"/>
    </source>
</evidence>
<dbReference type="PANTHER" id="PTHR43842:SF2">
    <property type="entry name" value="PROPIONYL-COA CARBOXYLASE BETA CHAIN, MITOCHONDRIAL"/>
    <property type="match status" value="1"/>
</dbReference>
<sequence>MHARKICKIMDKAVSVGAPIIGLNDSGGARIQEGVDSLAGYADIFLRNVMSSGVVPQISLIMGPCADCLDINASVKGARFVRFCDAFCIPLITLVDVLGFLPGGPNWNDDSSNLAPMQAALKDVEQQLSADLLTRYRLAVAVVMEGNKADFTDGKNFRELFEILGIQLKSYQSAITLTIEVLKGSRLDWKGAESLQSFASIKSPPYVLDPDTDLCVTIYKFYNGMTNEEFDRRKCTLFSRKKLEIKELDRCDFVIWLKDSGFICVGDVSQIEGDTLFFDEYKEKYYKKDEADGLETIDKSLPEWSDNANDKDTSLPSIDEKSYVVRGKKIGVKNDQVYEMNNSKSPGYCLVISIDKNRPGNEEDLIALKKLFQDTLKFSYKEYKNVNEVEINKLLENLEKANHSWSSCFVMFILAHGDTDKARNAYFTAGNEEQYRISTIKAKIERINGLCGQPKLFFIQSCRGEIDNTGLARDSGNNKKIRIPIGSDFLLSFATIERFAAYRSEKEGTVFIQSLCKVFEQYCKTECDVVSMMTIIAKKIADEEYEVDGLKVKQIPEFSSTLRRFLYLQELVPASSL</sequence>
<dbReference type="Gene3D" id="3.40.50.1460">
    <property type="match status" value="1"/>
</dbReference>
<dbReference type="eggNOG" id="KOG3573">
    <property type="taxonomic scope" value="Eukaryota"/>
</dbReference>
<evidence type="ECO:0000256" key="3">
    <source>
        <dbReference type="ARBA" id="ARBA00013050"/>
    </source>
</evidence>
<dbReference type="InterPro" id="IPR001309">
    <property type="entry name" value="Pept_C14_p20"/>
</dbReference>